<dbReference type="SUPFAM" id="SSF54928">
    <property type="entry name" value="RNA-binding domain, RBD"/>
    <property type="match status" value="3"/>
</dbReference>
<dbReference type="InterPro" id="IPR050666">
    <property type="entry name" value="ESRP"/>
</dbReference>
<evidence type="ECO:0000256" key="1">
    <source>
        <dbReference type="ARBA" id="ARBA00004123"/>
    </source>
</evidence>
<dbReference type="GO" id="GO:0003723">
    <property type="term" value="F:RNA binding"/>
    <property type="evidence" value="ECO:0007669"/>
    <property type="project" value="UniProtKB-UniRule"/>
</dbReference>
<feature type="domain" description="RRM" evidence="10">
    <location>
        <begin position="124"/>
        <end position="203"/>
    </location>
</feature>
<evidence type="ECO:0000313" key="11">
    <source>
        <dbReference type="EMBL" id="CAG2207392.1"/>
    </source>
</evidence>
<keyword evidence="8" id="KW-0539">Nucleus</keyword>
<dbReference type="PROSITE" id="PS50102">
    <property type="entry name" value="RRM"/>
    <property type="match status" value="2"/>
</dbReference>
<accession>A0A8S3RL16</accession>
<keyword evidence="4" id="KW-0677">Repeat</keyword>
<evidence type="ECO:0000256" key="7">
    <source>
        <dbReference type="ARBA" id="ARBA00022990"/>
    </source>
</evidence>
<gene>
    <name evidence="11" type="ORF">MEDL_21722</name>
</gene>
<evidence type="ECO:0000256" key="9">
    <source>
        <dbReference type="PROSITE-ProRule" id="PRU00176"/>
    </source>
</evidence>
<evidence type="ECO:0000256" key="3">
    <source>
        <dbReference type="ARBA" id="ARBA00022553"/>
    </source>
</evidence>
<name>A0A8S3RL16_MYTED</name>
<dbReference type="InterPro" id="IPR012677">
    <property type="entry name" value="Nucleotide-bd_a/b_plait_sf"/>
</dbReference>
<dbReference type="Pfam" id="PF00076">
    <property type="entry name" value="RRM_1"/>
    <property type="match status" value="1"/>
</dbReference>
<dbReference type="SMART" id="SM00360">
    <property type="entry name" value="RRM"/>
    <property type="match status" value="3"/>
</dbReference>
<evidence type="ECO:0000313" key="12">
    <source>
        <dbReference type="Proteomes" id="UP000683360"/>
    </source>
</evidence>
<protein>
    <submittedName>
        <fullName evidence="11">HNRNPF_H</fullName>
    </submittedName>
</protein>
<keyword evidence="5" id="KW-0832">Ubl conjugation</keyword>
<dbReference type="FunFam" id="3.30.70.330:FF:000031">
    <property type="entry name" value="Heterogeneous nuclear ribonucleoprotein h3 isoform"/>
    <property type="match status" value="1"/>
</dbReference>
<evidence type="ECO:0000256" key="2">
    <source>
        <dbReference type="ARBA" id="ARBA00022499"/>
    </source>
</evidence>
<dbReference type="InterPro" id="IPR000504">
    <property type="entry name" value="RRM_dom"/>
</dbReference>
<evidence type="ECO:0000256" key="5">
    <source>
        <dbReference type="ARBA" id="ARBA00022843"/>
    </source>
</evidence>
<dbReference type="CDD" id="cd12503">
    <property type="entry name" value="RRM1_hnRNPH_GRSF1_like"/>
    <property type="match status" value="1"/>
</dbReference>
<dbReference type="Proteomes" id="UP000683360">
    <property type="component" value="Unassembled WGS sequence"/>
</dbReference>
<dbReference type="GO" id="GO:0005634">
    <property type="term" value="C:nucleus"/>
    <property type="evidence" value="ECO:0007669"/>
    <property type="project" value="UniProtKB-SubCell"/>
</dbReference>
<keyword evidence="2" id="KW-1017">Isopeptide bond</keyword>
<keyword evidence="6 9" id="KW-0694">RNA-binding</keyword>
<evidence type="ECO:0000259" key="10">
    <source>
        <dbReference type="PROSITE" id="PS50102"/>
    </source>
</evidence>
<dbReference type="EMBL" id="CAJPWZ010001076">
    <property type="protein sequence ID" value="CAG2207392.1"/>
    <property type="molecule type" value="Genomic_DNA"/>
</dbReference>
<organism evidence="11 12">
    <name type="scientific">Mytilus edulis</name>
    <name type="common">Blue mussel</name>
    <dbReference type="NCBI Taxonomy" id="6550"/>
    <lineage>
        <taxon>Eukaryota</taxon>
        <taxon>Metazoa</taxon>
        <taxon>Spiralia</taxon>
        <taxon>Lophotrochozoa</taxon>
        <taxon>Mollusca</taxon>
        <taxon>Bivalvia</taxon>
        <taxon>Autobranchia</taxon>
        <taxon>Pteriomorphia</taxon>
        <taxon>Mytilida</taxon>
        <taxon>Mytiloidea</taxon>
        <taxon>Mytilidae</taxon>
        <taxon>Mytilinae</taxon>
        <taxon>Mytilus</taxon>
    </lineage>
</organism>
<dbReference type="PANTHER" id="PTHR13976">
    <property type="entry name" value="HETEROGENEOUS NUCLEAR RIBONUCLEOPROTEIN-RELATED"/>
    <property type="match status" value="1"/>
</dbReference>
<proteinExistence type="predicted"/>
<sequence length="614" mass="64889">MGGVDRADQYIQYYVFQHKTLKWPKRIFFTMIEMLKFDAFRLFLASPHHQPGPGKRPTTFLKFSKAVAAGLIAGYTGGSVRKGRPSLVPVDDRLTQRHLPGSFGNKSWCHVCHMRMSAEDFDGCVVRLRGLPWSATAEEVLKFLDDIAVVGGENGVHFTYSREGRPSGECFIELVDESNLQKALQKNNEHMGNRYIEVFRSKKSEMEWVIKRAGPGQMQGTQDAVVRLRGLPFGCSKEEIAQFFTGLEIVPNGIMLPEDRQGRSTGDAYVQFASPDLCEKALLKHKERIGHRYIEIFKSSLNEAYGQINPSRSMIRPLMSGSGMGGGGGGGMNRPSPYDRAGRFGMGSGMGMGGGGGSMGYGMGRGGRNVKGFFEEDFDDFGSGYGSGMGGFSSRGRRGGMGGMGGSMRPSRGGGLGLGSLGAMRQRGATPGSHYVSKTGHSVHMRGLPFQALDTDIAEFFSPLGIKPVSVEVEYGPNGRPTGEANVDFAGHQEAVEAMKNHKKNMQHRYIELFLNSTQTGKTNYGSGGGFGGSSSSSGGFGDGGFNNGGGFGDGYDGGYGDTMSGGGGGGMMGGGSGSMGGGGMGSGMGGGYGGGPMGGGGMGGMGNPNYTAF</sequence>
<feature type="domain" description="RRM" evidence="10">
    <location>
        <begin position="224"/>
        <end position="301"/>
    </location>
</feature>
<keyword evidence="3" id="KW-0597">Phosphoprotein</keyword>
<keyword evidence="12" id="KW-1185">Reference proteome</keyword>
<evidence type="ECO:0000256" key="8">
    <source>
        <dbReference type="ARBA" id="ARBA00023242"/>
    </source>
</evidence>
<evidence type="ECO:0000256" key="4">
    <source>
        <dbReference type="ARBA" id="ARBA00022737"/>
    </source>
</evidence>
<dbReference type="AlphaFoldDB" id="A0A8S3RL16"/>
<evidence type="ECO:0000256" key="6">
    <source>
        <dbReference type="ARBA" id="ARBA00022884"/>
    </source>
</evidence>
<reference evidence="11" key="1">
    <citation type="submission" date="2021-03" db="EMBL/GenBank/DDBJ databases">
        <authorList>
            <person name="Bekaert M."/>
        </authorList>
    </citation>
    <scope>NUCLEOTIDE SEQUENCE</scope>
</reference>
<dbReference type="Gene3D" id="3.30.70.330">
    <property type="match status" value="3"/>
</dbReference>
<comment type="caution">
    <text evidence="11">The sequence shown here is derived from an EMBL/GenBank/DDBJ whole genome shotgun (WGS) entry which is preliminary data.</text>
</comment>
<comment type="subcellular location">
    <subcellularLocation>
        <location evidence="1">Nucleus</location>
    </subcellularLocation>
</comment>
<dbReference type="InterPro" id="IPR035979">
    <property type="entry name" value="RBD_domain_sf"/>
</dbReference>
<dbReference type="OrthoDB" id="431068at2759"/>
<keyword evidence="7" id="KW-0007">Acetylation</keyword>